<evidence type="ECO:0000313" key="5">
    <source>
        <dbReference type="EMBL" id="PFX11637.1"/>
    </source>
</evidence>
<dbReference type="SUPFAM" id="SSF69318">
    <property type="entry name" value="Integrin alpha N-terminal domain"/>
    <property type="match status" value="2"/>
</dbReference>
<dbReference type="InterPro" id="IPR011519">
    <property type="entry name" value="UnbV_ASPIC"/>
</dbReference>
<keyword evidence="2" id="KW-0732">Signal</keyword>
<dbReference type="InterPro" id="IPR005475">
    <property type="entry name" value="Transketolase-like_Pyr-bd"/>
</dbReference>
<dbReference type="InterPro" id="IPR029061">
    <property type="entry name" value="THDP-binding"/>
</dbReference>
<feature type="domain" description="ASPIC/UnbV" evidence="4">
    <location>
        <begin position="489"/>
        <end position="550"/>
    </location>
</feature>
<dbReference type="Pfam" id="PF07593">
    <property type="entry name" value="UnbV_ASPIC"/>
    <property type="match status" value="1"/>
</dbReference>
<dbReference type="Pfam" id="PF02779">
    <property type="entry name" value="Transket_pyr"/>
    <property type="match status" value="1"/>
</dbReference>
<evidence type="ECO:0000259" key="4">
    <source>
        <dbReference type="Pfam" id="PF07593"/>
    </source>
</evidence>
<dbReference type="Pfam" id="PF13517">
    <property type="entry name" value="FG-GAP_3"/>
    <property type="match status" value="5"/>
</dbReference>
<dbReference type="InterPro" id="IPR020826">
    <property type="entry name" value="Transketolase_BS"/>
</dbReference>
<dbReference type="EMBL" id="LSMT01002083">
    <property type="protein sequence ID" value="PFX11637.1"/>
    <property type="molecule type" value="Genomic_DNA"/>
</dbReference>
<proteinExistence type="predicted"/>
<dbReference type="InterPro" id="IPR013517">
    <property type="entry name" value="FG-GAP"/>
</dbReference>
<organism evidence="5">
    <name type="scientific">Stylophora pistillata</name>
    <name type="common">Smooth cauliflower coral</name>
    <dbReference type="NCBI Taxonomy" id="50429"/>
    <lineage>
        <taxon>Eukaryota</taxon>
        <taxon>Metazoa</taxon>
        <taxon>Cnidaria</taxon>
        <taxon>Anthozoa</taxon>
        <taxon>Hexacorallia</taxon>
        <taxon>Scleractinia</taxon>
        <taxon>Astrocoeniina</taxon>
        <taxon>Pocilloporidae</taxon>
        <taxon>Stylophora</taxon>
    </lineage>
</organism>
<dbReference type="AlphaFoldDB" id="A0A2B4R5J8"/>
<name>A0A2B4R5J8_STYPI</name>
<accession>A0A2B4R5J8</accession>
<comment type="cofactor">
    <cofactor evidence="1">
        <name>thiamine diphosphate</name>
        <dbReference type="ChEBI" id="CHEBI:58937"/>
    </cofactor>
</comment>
<gene>
    <name evidence="5" type="primary">dxs</name>
    <name evidence="5" type="ORF">AWC38_SpisGene24549</name>
</gene>
<dbReference type="OrthoDB" id="6019201at2759"/>
<dbReference type="InterPro" id="IPR028994">
    <property type="entry name" value="Integrin_alpha_N"/>
</dbReference>
<dbReference type="Gene3D" id="3.40.50.970">
    <property type="match status" value="1"/>
</dbReference>
<reference evidence="5" key="1">
    <citation type="journal article" date="2017" name="J. ISSAAS">
        <title>Comparative analysis of the genomes of Stylophora pistillata and Acropora digitifera provides evidence for extensive differences between species of corals.</title>
        <authorList>
            <person name="Voolstra C.R."/>
            <person name="Li Y."/>
            <person name="Liew Y.J."/>
            <person name="Baumgarten S."/>
            <person name="Zoccola D."/>
            <person name="Flot J.-F."/>
            <person name="Tambutte S."/>
            <person name="Allemand D."/>
            <person name="Aranda M."/>
        </authorList>
    </citation>
    <scope>NUCLEOTIDE SEQUENCE</scope>
    <source>
        <strain evidence="5">CSM Monaco</strain>
        <tissue evidence="5">Whole animal</tissue>
    </source>
</reference>
<dbReference type="InterPro" id="IPR027039">
    <property type="entry name" value="Crtac1"/>
</dbReference>
<dbReference type="PANTHER" id="PTHR16026:SF0">
    <property type="entry name" value="CARTILAGE ACIDIC PROTEIN 1"/>
    <property type="match status" value="1"/>
</dbReference>
<evidence type="ECO:0000259" key="3">
    <source>
        <dbReference type="Pfam" id="PF02779"/>
    </source>
</evidence>
<evidence type="ECO:0000256" key="1">
    <source>
        <dbReference type="ARBA" id="ARBA00001964"/>
    </source>
</evidence>
<feature type="domain" description="Transketolase-like pyrimidine-binding" evidence="3">
    <location>
        <begin position="879"/>
        <end position="922"/>
    </location>
</feature>
<dbReference type="PANTHER" id="PTHR16026">
    <property type="entry name" value="CARTILAGE ACIDIC PROTEIN 1"/>
    <property type="match status" value="1"/>
</dbReference>
<sequence length="1205" mass="135365">MDTSQNNILKYANFYGGAGVGIGDFNNDGFPDIFFAGNLVPDKLYRNKGHFQFEDVSEKAGIREDGGWSSGVVVADVNSDGFLDIYITRELYDHDPRRRRNLLYINNGDFTFTECAEKWGIANTERTRQATFLDFDKDGHLDLYLLNQPPNPGSYSEYFRTPLLQPQYTCRLYKNTGKGTMIDVTKKVGLYDVGFPNSVSASDFNGDGWTDLYVTHDFDAPDRLYINNKRGGFVNMANLSLPHISFYSMGIDAADIDNDGDLDAMVLDMVAEDNYRLKANMSGMNPKSFWRVKEKGGHYQYMFNTFFLNRGNHYFTDIAQLTGLAATDWSWSNLIADFDNDGLKDVFITNGLLKDIRNTDGSKKVGDFVEKTIKNYALLHMDATHIPLWKILDLKKALSFLPSQPLPNYAYKNLGNFQFEKVSKKWGVAQPGFSNGAAYADLDLDGDLDLVVNNINHTAFVYRNNADQKTGQNFIRLKLIPKKNNTLFGTKISLKDGQFIELTNVRGMYSTSDQTVHFGLGTHRKTGKIKIVWADGATQFLEGFDANTSHTIKQPSKAPPKFLPPHKNQKIFQPFFLKSLEWQHIENKYDDYKQQVLLPHKMSQSGPALAVADVNGDGLEDVYFGGANNQSAGLYLQNKRGNFQHSQSEFWAKDALYEDIDALFFDVDSDGDKDLYVVSGGNFAPKNNFLYTDRIYINNGKGQFKKGQNLSKVNVSGSCVRAADYDGDGDLDVFIGGRHLPHEYPMPPKSFLLENKKGILTPKKIPVLQNLGMVTDALWTDFDKDGDRDLMIVGEWMGILFLENHLGNFELSQKTKGLSNIKGWWFSVAKSDFDGDGDDDYLVGNLGNNYKYKASVKNPFEVYYDDFDKNGQKDIVLSYYNFDRAGLVGEDGATHHGVFDIAFLRTIPNLIIVSVLDDSQTNQFKDVVKPTFSVKNEKLGQATYNALLKTVRQAKKEGVDSKDKEAISAMAYGHSLQELRSVNLISDEEFLQAQSAPKETVFIAGATATKAKKAVTKLSSAAQKILSKIQRAIKESPTYQDFTKKLKNINDEIPLTVPVKEQEGVQRCIAMLHYGFEAIDTLYKEGLLKKDTDKKVEKAGFLSFIQRDPRCPFCNQKVPKECGGTESSCELITNPETGMQDELDKKRRKKDGWWSNGGACYTAKWLDRFSYLAVIGGAYTGNPYVFFGGVVGKVVSWGISDYYGC</sequence>
<comment type="caution">
    <text evidence="5">The sequence shown here is derived from an EMBL/GenBank/DDBJ whole genome shotgun (WGS) entry which is preliminary data.</text>
</comment>
<dbReference type="PROSITE" id="PS00802">
    <property type="entry name" value="TRANSKETOLASE_2"/>
    <property type="match status" value="1"/>
</dbReference>
<dbReference type="SUPFAM" id="SSF52518">
    <property type="entry name" value="Thiamin diphosphate-binding fold (THDP-binding)"/>
    <property type="match status" value="1"/>
</dbReference>
<evidence type="ECO:0000256" key="2">
    <source>
        <dbReference type="ARBA" id="ARBA00022729"/>
    </source>
</evidence>
<dbReference type="Gene3D" id="2.130.10.130">
    <property type="entry name" value="Integrin alpha, N-terminal"/>
    <property type="match status" value="3"/>
</dbReference>
<protein>
    <submittedName>
        <fullName evidence="5">1-deoxy-D-xylulose-5-phosphate synthase</fullName>
    </submittedName>
</protein>